<dbReference type="AlphaFoldDB" id="A0AAV9X6M1"/>
<evidence type="ECO:0000313" key="3">
    <source>
        <dbReference type="Proteomes" id="UP001365542"/>
    </source>
</evidence>
<feature type="compositionally biased region" description="Basic residues" evidence="1">
    <location>
        <begin position="753"/>
        <end position="762"/>
    </location>
</feature>
<feature type="compositionally biased region" description="Basic and acidic residues" evidence="1">
    <location>
        <begin position="619"/>
        <end position="636"/>
    </location>
</feature>
<feature type="compositionally biased region" description="Polar residues" evidence="1">
    <location>
        <begin position="388"/>
        <end position="401"/>
    </location>
</feature>
<feature type="compositionally biased region" description="Basic and acidic residues" evidence="1">
    <location>
        <begin position="534"/>
        <end position="546"/>
    </location>
</feature>
<feature type="region of interest" description="Disordered" evidence="1">
    <location>
        <begin position="1066"/>
        <end position="1086"/>
    </location>
</feature>
<dbReference type="EMBL" id="JAVHJO010000010">
    <property type="protein sequence ID" value="KAK6535379.1"/>
    <property type="molecule type" value="Genomic_DNA"/>
</dbReference>
<comment type="caution">
    <text evidence="2">The sequence shown here is derived from an EMBL/GenBank/DDBJ whole genome shotgun (WGS) entry which is preliminary data.</text>
</comment>
<protein>
    <submittedName>
        <fullName evidence="2">Uncharacterized protein</fullName>
    </submittedName>
</protein>
<feature type="region of interest" description="Disordered" evidence="1">
    <location>
        <begin position="384"/>
        <end position="468"/>
    </location>
</feature>
<feature type="region of interest" description="Disordered" evidence="1">
    <location>
        <begin position="534"/>
        <end position="830"/>
    </location>
</feature>
<name>A0AAV9X6M1_9PEZI</name>
<evidence type="ECO:0000256" key="1">
    <source>
        <dbReference type="SAM" id="MobiDB-lite"/>
    </source>
</evidence>
<proteinExistence type="predicted"/>
<accession>A0AAV9X6M1</accession>
<sequence>MTSESNIQRLFIARHDRGRRPKTRQISDNSFLLLLPTGYEVKNILKIKAEIFPSRGQMIVSYIPEAKHTEELLELLRLRASSPLVNVVPPPHRKTPAHPDYTKSSLLTGHLLSDEEEELANGYRYIISHMHTIYTAGMTKSLKSESDDAIIQALPFLESLDVPSPIWEERAKNLLVEEQKVLQELTKEIRGGFSFLSFHVNHIIKGSEFEKLVIAAMNFAINRSQLIRRCHQVAYDVNVERFSQADSIISLLEAWLKDPKNVDNDSFRINSHYMTRTRKHPMQCLDDFGEKFFRKVIEHHHSGENLYTRAVISRSLVIVYFLQGFISVWDECLLNGHLETMKGVLPAFPNIIDRLRENMLRGSCPRESHPEAKRGAKLLLEGVEESIPKNQGSKSPSSPTNGMEDVEMLDVGLPSDHSSQTIVRDEEISKGAKARKIQKKNRKRTEKRRLERMNRPRIGQVENEEPVQELKQEDKATLAQPSQTLLDDLSVDNKSEIVSIILEEKGEKELSPVPAISKARAKKEKRKARKLELELLSKSSETKGADEQESLITSTVGAESTLTTTVVETEKESPVKELTEAEFLNPSTPAKKANMTRRRKSKATEEEKAESPASSSESKLGKTSEAETEKLVKAEPEYYDDPEALQKAIEASTREEAAWTRVEAAQKQSNKESSPPLKTLRGGFNAVFRKDSPAMTRPQAPRAQNVVKIRPKHVPSPREQRQVSPKAAAPKVLAHEKKASVNVEPKSTAIKKENKRPHGKASRKTERKPQVPVFDSQEEFPSLGTPQIGNSPSISNGKTKEALSSIGDASVSEQQPTQTVSIPEAASRSEKILKDRMNEGIQEIEDQMQVTIQQSNAPWIEIQAPNTVSVVEPTDENDKTPRVVIPAVKATSIRPQAILKSTEKLETDTSPEKTNSRRSSILLPEDKITFNALTKKERKTQRAAANADKPKLSIKERVALRRLSIENKSEELVITEKNKNTESKVGERVLQKVESELQSCQEKDMMNENNEQDALDDIPQQSIPKFYDENKIRENQSDEIVISDRSDEGNYDIIAFGSASFVLSPNSSHKEVAKDDGQEKPEIVSE</sequence>
<feature type="compositionally biased region" description="Basic and acidic residues" evidence="1">
    <location>
        <begin position="568"/>
        <end position="579"/>
    </location>
</feature>
<feature type="compositionally biased region" description="Basic and acidic residues" evidence="1">
    <location>
        <begin position="901"/>
        <end position="915"/>
    </location>
</feature>
<feature type="compositionally biased region" description="Basic residues" evidence="1">
    <location>
        <begin position="432"/>
        <end position="447"/>
    </location>
</feature>
<evidence type="ECO:0000313" key="2">
    <source>
        <dbReference type="EMBL" id="KAK6535379.1"/>
    </source>
</evidence>
<reference evidence="2 3" key="1">
    <citation type="submission" date="2019-10" db="EMBL/GenBank/DDBJ databases">
        <authorList>
            <person name="Palmer J.M."/>
        </authorList>
    </citation>
    <scope>NUCLEOTIDE SEQUENCE [LARGE SCALE GENOMIC DNA]</scope>
    <source>
        <strain evidence="2 3">TWF694</strain>
    </source>
</reference>
<feature type="compositionally biased region" description="Polar residues" evidence="1">
    <location>
        <begin position="811"/>
        <end position="821"/>
    </location>
</feature>
<keyword evidence="3" id="KW-1185">Reference proteome</keyword>
<feature type="region of interest" description="Disordered" evidence="1">
    <location>
        <begin position="899"/>
        <end position="922"/>
    </location>
</feature>
<feature type="compositionally biased region" description="Polar residues" evidence="1">
    <location>
        <begin position="784"/>
        <end position="797"/>
    </location>
</feature>
<organism evidence="2 3">
    <name type="scientific">Orbilia ellipsospora</name>
    <dbReference type="NCBI Taxonomy" id="2528407"/>
    <lineage>
        <taxon>Eukaryota</taxon>
        <taxon>Fungi</taxon>
        <taxon>Dikarya</taxon>
        <taxon>Ascomycota</taxon>
        <taxon>Pezizomycotina</taxon>
        <taxon>Orbiliomycetes</taxon>
        <taxon>Orbiliales</taxon>
        <taxon>Orbiliaceae</taxon>
        <taxon>Orbilia</taxon>
    </lineage>
</organism>
<feature type="compositionally biased region" description="Basic and acidic residues" evidence="1">
    <location>
        <begin position="1068"/>
        <end position="1086"/>
    </location>
</feature>
<gene>
    <name evidence="2" type="ORF">TWF694_001840</name>
</gene>
<dbReference type="Proteomes" id="UP001365542">
    <property type="component" value="Unassembled WGS sequence"/>
</dbReference>